<organism evidence="3 4">
    <name type="scientific">Bradyrhizobium jicamae</name>
    <dbReference type="NCBI Taxonomy" id="280332"/>
    <lineage>
        <taxon>Bacteria</taxon>
        <taxon>Pseudomonadati</taxon>
        <taxon>Pseudomonadota</taxon>
        <taxon>Alphaproteobacteria</taxon>
        <taxon>Hyphomicrobiales</taxon>
        <taxon>Nitrobacteraceae</taxon>
        <taxon>Bradyrhizobium</taxon>
    </lineage>
</organism>
<gene>
    <name evidence="3" type="ORF">JQ615_17900</name>
</gene>
<dbReference type="SUPFAM" id="SSF53850">
    <property type="entry name" value="Periplasmic binding protein-like II"/>
    <property type="match status" value="1"/>
</dbReference>
<proteinExistence type="predicted"/>
<comment type="caution">
    <text evidence="3">The sequence shown here is derived from an EMBL/GenBank/DDBJ whole genome shotgun (WGS) entry which is preliminary data.</text>
</comment>
<protein>
    <submittedName>
        <fullName evidence="3">ABC transporter substrate-binding protein</fullName>
    </submittedName>
</protein>
<feature type="domain" description="SsuA/THI5-like" evidence="2">
    <location>
        <begin position="41"/>
        <end position="252"/>
    </location>
</feature>
<dbReference type="PANTHER" id="PTHR30024">
    <property type="entry name" value="ALIPHATIC SULFONATES-BINDING PROTEIN-RELATED"/>
    <property type="match status" value="1"/>
</dbReference>
<evidence type="ECO:0000259" key="2">
    <source>
        <dbReference type="Pfam" id="PF09084"/>
    </source>
</evidence>
<dbReference type="Gene3D" id="3.40.190.10">
    <property type="entry name" value="Periplasmic binding protein-like II"/>
    <property type="match status" value="2"/>
</dbReference>
<reference evidence="4" key="1">
    <citation type="journal article" date="2021" name="ISME J.">
        <title>Evolutionary origin and ecological implication of a unique nif island in free-living Bradyrhizobium lineages.</title>
        <authorList>
            <person name="Tao J."/>
        </authorList>
    </citation>
    <scope>NUCLEOTIDE SEQUENCE [LARGE SCALE GENOMIC DNA]</scope>
    <source>
        <strain evidence="4">SZCCT0434</strain>
    </source>
</reference>
<evidence type="ECO:0000313" key="4">
    <source>
        <dbReference type="Proteomes" id="UP001315278"/>
    </source>
</evidence>
<name>A0ABS5FKG8_9BRAD</name>
<dbReference type="Proteomes" id="UP001315278">
    <property type="component" value="Unassembled WGS sequence"/>
</dbReference>
<accession>A0ABS5FKG8</accession>
<dbReference type="InterPro" id="IPR015168">
    <property type="entry name" value="SsuA/THI5"/>
</dbReference>
<dbReference type="RefSeq" id="WP_212396811.1">
    <property type="nucleotide sequence ID" value="NZ_JAFCJH010000017.1"/>
</dbReference>
<dbReference type="Pfam" id="PF09084">
    <property type="entry name" value="NMT1"/>
    <property type="match status" value="1"/>
</dbReference>
<keyword evidence="1" id="KW-0732">Signal</keyword>
<evidence type="ECO:0000313" key="3">
    <source>
        <dbReference type="EMBL" id="MBR0797268.1"/>
    </source>
</evidence>
<feature type="signal peptide" evidence="1">
    <location>
        <begin position="1"/>
        <end position="25"/>
    </location>
</feature>
<evidence type="ECO:0000256" key="1">
    <source>
        <dbReference type="SAM" id="SignalP"/>
    </source>
</evidence>
<keyword evidence="4" id="KW-1185">Reference proteome</keyword>
<sequence>MNGTRTIASGLFAAALAFAPQVAHSQQAAQLLEFNYGIPTADHATVFVAQDLNLFEKAGLKPKFFYFQSGAPLFAGLRSERLDVVTAGLALTFALGQDIPLKFLFWEANNAAAEGLIVDPKGPVKSYRDIGKAQNIGAALGTCAEVSLYLMAKKVGIDYAKLNVVNVVAPKLRDAFLSKSIDAGISWPPYSLQLQSEGFPIASFDEDYLEPGGVCPGLTAVRPAFVEAHPEIAERLIAVEAMAREEMQKNPQVGVDAFVKHLSVTPEVAKATLDRECCGRVPSFADQLDPSSPFSMTSKDRGLVGKLFLASEVLAATRAIPIPIPLEKIQAAVDPTYLQKYVDSHPK</sequence>
<feature type="chain" id="PRO_5047369053" evidence="1">
    <location>
        <begin position="26"/>
        <end position="347"/>
    </location>
</feature>
<dbReference type="EMBL" id="JAFCJH010000017">
    <property type="protein sequence ID" value="MBR0797268.1"/>
    <property type="molecule type" value="Genomic_DNA"/>
</dbReference>